<organism evidence="10 11">
    <name type="scientific">Desulfobulbus oralis</name>
    <dbReference type="NCBI Taxonomy" id="1986146"/>
    <lineage>
        <taxon>Bacteria</taxon>
        <taxon>Pseudomonadati</taxon>
        <taxon>Thermodesulfobacteriota</taxon>
        <taxon>Desulfobulbia</taxon>
        <taxon>Desulfobulbales</taxon>
        <taxon>Desulfobulbaceae</taxon>
        <taxon>Desulfobulbus</taxon>
    </lineage>
</organism>
<dbReference type="InterPro" id="IPR000537">
    <property type="entry name" value="UbiA_prenyltransferase"/>
</dbReference>
<name>A0A2L1GNG9_9BACT</name>
<comment type="catalytic activity">
    <reaction evidence="8">
        <text>an all-trans-polyprenyl diphosphate + 1,4-dihydroxy-2-naphthoate + H(+) = a 2-demethylmenaquinol + CO2 + diphosphate</text>
        <dbReference type="Rhea" id="RHEA:26478"/>
        <dbReference type="Rhea" id="RHEA-COMP:9563"/>
        <dbReference type="Rhea" id="RHEA-COMP:9564"/>
        <dbReference type="ChEBI" id="CHEBI:11173"/>
        <dbReference type="ChEBI" id="CHEBI:15378"/>
        <dbReference type="ChEBI" id="CHEBI:16526"/>
        <dbReference type="ChEBI" id="CHEBI:33019"/>
        <dbReference type="ChEBI" id="CHEBI:55437"/>
        <dbReference type="ChEBI" id="CHEBI:58914"/>
        <dbReference type="EC" id="2.5.1.74"/>
    </reaction>
</comment>
<evidence type="ECO:0000256" key="6">
    <source>
        <dbReference type="ARBA" id="ARBA00022989"/>
    </source>
</evidence>
<dbReference type="PANTHER" id="PTHR13929:SF0">
    <property type="entry name" value="UBIA PRENYLTRANSFERASE DOMAIN-CONTAINING PROTEIN 1"/>
    <property type="match status" value="1"/>
</dbReference>
<dbReference type="GO" id="GO:0009234">
    <property type="term" value="P:menaquinone biosynthetic process"/>
    <property type="evidence" value="ECO:0007669"/>
    <property type="project" value="UniProtKB-UniRule"/>
</dbReference>
<dbReference type="KEGG" id="deo:CAY53_06910"/>
<dbReference type="GO" id="GO:0005886">
    <property type="term" value="C:plasma membrane"/>
    <property type="evidence" value="ECO:0007669"/>
    <property type="project" value="UniProtKB-SubCell"/>
</dbReference>
<comment type="similarity">
    <text evidence="8">Belongs to the MenA family. Type 1 subfamily.</text>
</comment>
<dbReference type="Gene3D" id="1.10.357.140">
    <property type="entry name" value="UbiA prenyltransferase"/>
    <property type="match status" value="1"/>
</dbReference>
<keyword evidence="5 8" id="KW-0812">Transmembrane</keyword>
<dbReference type="EMBL" id="CP021255">
    <property type="protein sequence ID" value="AVD71235.1"/>
    <property type="molecule type" value="Genomic_DNA"/>
</dbReference>
<dbReference type="InterPro" id="IPR004657">
    <property type="entry name" value="MenA"/>
</dbReference>
<dbReference type="EC" id="2.5.1.74" evidence="8 9"/>
<dbReference type="OrthoDB" id="9767568at2"/>
<evidence type="ECO:0000256" key="9">
    <source>
        <dbReference type="NCBIfam" id="TIGR00751"/>
    </source>
</evidence>
<dbReference type="PANTHER" id="PTHR13929">
    <property type="entry name" value="1,4-DIHYDROXY-2-NAPHTHOATE OCTAPRENYLTRANSFERASE"/>
    <property type="match status" value="1"/>
</dbReference>
<feature type="transmembrane region" description="Helical" evidence="8">
    <location>
        <begin position="232"/>
        <end position="260"/>
    </location>
</feature>
<feature type="transmembrane region" description="Helical" evidence="8">
    <location>
        <begin position="45"/>
        <end position="65"/>
    </location>
</feature>
<dbReference type="RefSeq" id="WP_104936509.1">
    <property type="nucleotide sequence ID" value="NZ_CP021255.1"/>
</dbReference>
<comment type="subcellular location">
    <subcellularLocation>
        <location evidence="8">Cell membrane</location>
        <topology evidence="8">Multi-pass membrane protein</topology>
    </subcellularLocation>
    <subcellularLocation>
        <location evidence="1">Membrane</location>
        <topology evidence="1">Multi-pass membrane protein</topology>
    </subcellularLocation>
</comment>
<proteinExistence type="inferred from homology"/>
<feature type="transmembrane region" description="Helical" evidence="8">
    <location>
        <begin position="123"/>
        <end position="140"/>
    </location>
</feature>
<dbReference type="UniPathway" id="UPA00079">
    <property type="reaction ID" value="UER00168"/>
</dbReference>
<dbReference type="GO" id="GO:0046428">
    <property type="term" value="F:1,4-dihydroxy-2-naphthoate polyprenyltransferase activity"/>
    <property type="evidence" value="ECO:0007669"/>
    <property type="project" value="UniProtKB-UniRule"/>
</dbReference>
<dbReference type="AlphaFoldDB" id="A0A2L1GNG9"/>
<keyword evidence="4 8" id="KW-0808">Transferase</keyword>
<dbReference type="NCBIfam" id="NF004751">
    <property type="entry name" value="PRK06080.1-3"/>
    <property type="match status" value="1"/>
</dbReference>
<sequence>MNPEKHAYSRLHIWWLAIRPKTLPAALSAVIVACALTAHDGVFRLGPALAAMLVALLLQIGSNFANDVFDFERGVDTAERKGPLRVTQAGLLTPDAVKRGMKLVFSAALALWCYLAWTSSWLMLLLGVVAILAALAYTGGPYPFGEHGLGDPVAFLFFGPVAVAGTYYVQVLHISASAWWMSIPVGLLITAILVVNNLRDRVTDAAAGRKTLAVRFGAAWARREYLACLTGAYALLPFLILSGLLPWTAMLSWASLVLAWPTWRVVRDNEGTVLNEALAGTGRVGLAYSLCFAAGLMLA</sequence>
<comment type="pathway">
    <text evidence="8">Quinol/quinone metabolism; menaquinone biosynthesis; menaquinol from 1,4-dihydroxy-2-naphthoate: step 1/2.</text>
</comment>
<evidence type="ECO:0000256" key="2">
    <source>
        <dbReference type="ARBA" id="ARBA00022428"/>
    </source>
</evidence>
<reference evidence="10 11" key="1">
    <citation type="journal article" date="2018" name="MBio">
        <title>Insights into the evolution of host association through the isolation and characterization of a novel human periodontal pathobiont, Desulfobulbus oralis.</title>
        <authorList>
            <person name="Cross K.L."/>
            <person name="Chirania P."/>
            <person name="Xiong W."/>
            <person name="Beall C.J."/>
            <person name="Elkins J.G."/>
            <person name="Giannone R.J."/>
            <person name="Griffen A.L."/>
            <person name="Guss A.M."/>
            <person name="Hettich R.L."/>
            <person name="Joshi S.S."/>
            <person name="Mokrzan E.M."/>
            <person name="Martin R.K."/>
            <person name="Zhulin I.B."/>
            <person name="Leys E.J."/>
            <person name="Podar M."/>
        </authorList>
    </citation>
    <scope>NUCLEOTIDE SEQUENCE [LARGE SCALE GENOMIC DNA]</scope>
    <source>
        <strain evidence="10 11">ORNL</strain>
    </source>
</reference>
<comment type="function">
    <text evidence="8">Conversion of 1,4-dihydroxy-2-naphthoate (DHNA) to demethylmenaquinone (DMK).</text>
</comment>
<feature type="transmembrane region" description="Helical" evidence="8">
    <location>
        <begin position="177"/>
        <end position="195"/>
    </location>
</feature>
<evidence type="ECO:0000256" key="8">
    <source>
        <dbReference type="HAMAP-Rule" id="MF_01937"/>
    </source>
</evidence>
<dbReference type="CDD" id="cd13962">
    <property type="entry name" value="PT_UbiA_UBIAD1"/>
    <property type="match status" value="1"/>
</dbReference>
<dbReference type="Pfam" id="PF01040">
    <property type="entry name" value="UbiA"/>
    <property type="match status" value="1"/>
</dbReference>
<evidence type="ECO:0000313" key="10">
    <source>
        <dbReference type="EMBL" id="AVD71235.1"/>
    </source>
</evidence>
<evidence type="ECO:0000313" key="11">
    <source>
        <dbReference type="Proteomes" id="UP000239867"/>
    </source>
</evidence>
<evidence type="ECO:0000256" key="1">
    <source>
        <dbReference type="ARBA" id="ARBA00004141"/>
    </source>
</evidence>
<dbReference type="NCBIfam" id="TIGR00751">
    <property type="entry name" value="menA"/>
    <property type="match status" value="1"/>
</dbReference>
<feature type="transmembrane region" description="Helical" evidence="8">
    <location>
        <begin position="152"/>
        <end position="171"/>
    </location>
</feature>
<gene>
    <name evidence="8" type="primary">menA</name>
    <name evidence="10" type="ORF">CAY53_06910</name>
</gene>
<evidence type="ECO:0000256" key="7">
    <source>
        <dbReference type="ARBA" id="ARBA00023136"/>
    </source>
</evidence>
<evidence type="ECO:0000256" key="3">
    <source>
        <dbReference type="ARBA" id="ARBA00022475"/>
    </source>
</evidence>
<keyword evidence="3 8" id="KW-1003">Cell membrane</keyword>
<keyword evidence="7 8" id="KW-0472">Membrane</keyword>
<accession>A0A2L1GNG9</accession>
<feature type="transmembrane region" description="Helical" evidence="8">
    <location>
        <begin position="21"/>
        <end position="39"/>
    </location>
</feature>
<protein>
    <recommendedName>
        <fullName evidence="8 9">1,4-dihydroxy-2-naphthoate octaprenyltransferase</fullName>
        <shortName evidence="8">DHNA-octaprenyltransferase</shortName>
        <ecNumber evidence="8 9">2.5.1.74</ecNumber>
    </recommendedName>
</protein>
<dbReference type="HAMAP" id="MF_01937">
    <property type="entry name" value="MenA_1"/>
    <property type="match status" value="1"/>
</dbReference>
<keyword evidence="2 8" id="KW-0474">Menaquinone biosynthesis</keyword>
<keyword evidence="6 8" id="KW-1133">Transmembrane helix</keyword>
<evidence type="ECO:0000256" key="4">
    <source>
        <dbReference type="ARBA" id="ARBA00022679"/>
    </source>
</evidence>
<dbReference type="PROSITE" id="PS51257">
    <property type="entry name" value="PROKAR_LIPOPROTEIN"/>
    <property type="match status" value="1"/>
</dbReference>
<dbReference type="InterPro" id="IPR026046">
    <property type="entry name" value="UBIAD1"/>
</dbReference>
<dbReference type="PIRSF" id="PIRSF005355">
    <property type="entry name" value="UBIAD1"/>
    <property type="match status" value="1"/>
</dbReference>
<dbReference type="Proteomes" id="UP000239867">
    <property type="component" value="Chromosome"/>
</dbReference>
<evidence type="ECO:0000256" key="5">
    <source>
        <dbReference type="ARBA" id="ARBA00022692"/>
    </source>
</evidence>
<dbReference type="InterPro" id="IPR044878">
    <property type="entry name" value="UbiA_sf"/>
</dbReference>
<keyword evidence="11" id="KW-1185">Reference proteome</keyword>
<dbReference type="GO" id="GO:0042371">
    <property type="term" value="P:vitamin K biosynthetic process"/>
    <property type="evidence" value="ECO:0007669"/>
    <property type="project" value="TreeGrafter"/>
</dbReference>